<evidence type="ECO:0000259" key="2">
    <source>
        <dbReference type="Pfam" id="PF13458"/>
    </source>
</evidence>
<accession>A0A382BD07</accession>
<organism evidence="3">
    <name type="scientific">marine metagenome</name>
    <dbReference type="NCBI Taxonomy" id="408172"/>
    <lineage>
        <taxon>unclassified sequences</taxon>
        <taxon>metagenomes</taxon>
        <taxon>ecological metagenomes</taxon>
    </lineage>
</organism>
<dbReference type="CDD" id="cd06359">
    <property type="entry name" value="PBP1_Nba-like"/>
    <property type="match status" value="1"/>
</dbReference>
<gene>
    <name evidence="3" type="ORF">METZ01_LOCUS164363</name>
</gene>
<dbReference type="Gene3D" id="3.40.50.2300">
    <property type="match status" value="2"/>
</dbReference>
<evidence type="ECO:0000313" key="3">
    <source>
        <dbReference type="EMBL" id="SVB11509.1"/>
    </source>
</evidence>
<dbReference type="PANTHER" id="PTHR30483">
    <property type="entry name" value="LEUCINE-SPECIFIC-BINDING PROTEIN"/>
    <property type="match status" value="1"/>
</dbReference>
<reference evidence="3" key="1">
    <citation type="submission" date="2018-05" db="EMBL/GenBank/DDBJ databases">
        <authorList>
            <person name="Lanie J.A."/>
            <person name="Ng W.-L."/>
            <person name="Kazmierczak K.M."/>
            <person name="Andrzejewski T.M."/>
            <person name="Davidsen T.M."/>
            <person name="Wayne K.J."/>
            <person name="Tettelin H."/>
            <person name="Glass J.I."/>
            <person name="Rusch D."/>
            <person name="Podicherti R."/>
            <person name="Tsui H.-C.T."/>
            <person name="Winkler M.E."/>
        </authorList>
    </citation>
    <scope>NUCLEOTIDE SEQUENCE</scope>
</reference>
<evidence type="ECO:0000256" key="1">
    <source>
        <dbReference type="ARBA" id="ARBA00022729"/>
    </source>
</evidence>
<dbReference type="PANTHER" id="PTHR30483:SF6">
    <property type="entry name" value="PERIPLASMIC BINDING PROTEIN OF ABC TRANSPORTER FOR NATURAL AMINO ACIDS"/>
    <property type="match status" value="1"/>
</dbReference>
<feature type="domain" description="Leucine-binding protein" evidence="2">
    <location>
        <begin position="52"/>
        <end position="394"/>
    </location>
</feature>
<dbReference type="AlphaFoldDB" id="A0A382BD07"/>
<dbReference type="InterPro" id="IPR051010">
    <property type="entry name" value="BCAA_transport"/>
</dbReference>
<dbReference type="EMBL" id="UINC01029192">
    <property type="protein sequence ID" value="SVB11509.1"/>
    <property type="molecule type" value="Genomic_DNA"/>
</dbReference>
<sequence length="421" mass="45716">MQNGTSITNTENSALTGLDAKEKGGLDMKLRMIFLSIVAALIATPTASADAVKIGFVTTLTTPAGAMGRDMVEAANIALDHIGHKMGGKDVEFIVEDDGFKPEIGKQKTDKLVKQDDVHFITGYIWSHVLLASRKSALDGGKFLISANAGPSPLAGKLCHKNFFSSSWQNDQNPMATGEVLNAKGVKKLYVMSPNYAAGKNMVAGVERTFKGEIVGKDMTKWGKDMQLDFSAELAKAKASGADAIFVFYPGPAGPAFIKQYEQAGLRGVIPLYTVFTVDALSLGRLQKAKLGGVLGSWNTMFWAPDLDNATNKKFVADFKAKTGRYPTHYAAQSYDAIMLIKSGVDAVNGDMDDQDGIRAGMLKADFPSVRGTYRYGPNHFPIQNFYLRTVKEDANGDWFVSHVSTVLTDHQDSYHEQCKL</sequence>
<dbReference type="Pfam" id="PF13458">
    <property type="entry name" value="Peripla_BP_6"/>
    <property type="match status" value="1"/>
</dbReference>
<protein>
    <recommendedName>
        <fullName evidence="2">Leucine-binding protein domain-containing protein</fullName>
    </recommendedName>
</protein>
<dbReference type="InterPro" id="IPR028081">
    <property type="entry name" value="Leu-bd"/>
</dbReference>
<name>A0A382BD07_9ZZZZ</name>
<keyword evidence="1" id="KW-0732">Signal</keyword>
<proteinExistence type="predicted"/>
<dbReference type="InterPro" id="IPR028082">
    <property type="entry name" value="Peripla_BP_I"/>
</dbReference>
<dbReference type="SUPFAM" id="SSF53822">
    <property type="entry name" value="Periplasmic binding protein-like I"/>
    <property type="match status" value="1"/>
</dbReference>